<evidence type="ECO:0000313" key="4">
    <source>
        <dbReference type="EMBL" id="GAA3769932.1"/>
    </source>
</evidence>
<dbReference type="Pfam" id="PF13573">
    <property type="entry name" value="SprB"/>
    <property type="match status" value="11"/>
</dbReference>
<accession>A0ABP7GLE8</accession>
<dbReference type="SUPFAM" id="SSF48726">
    <property type="entry name" value="Immunoglobulin"/>
    <property type="match status" value="1"/>
</dbReference>
<name>A0ABP7GLE8_9FLAO</name>
<dbReference type="InterPro" id="IPR036179">
    <property type="entry name" value="Ig-like_dom_sf"/>
</dbReference>
<evidence type="ECO:0000256" key="1">
    <source>
        <dbReference type="ARBA" id="ARBA00022729"/>
    </source>
</evidence>
<gene>
    <name evidence="4" type="ORF">GCM10022423_24400</name>
</gene>
<dbReference type="Gene3D" id="2.60.40.10">
    <property type="entry name" value="Immunoglobulins"/>
    <property type="match status" value="3"/>
</dbReference>
<proteinExistence type="predicted"/>
<feature type="domain" description="Secretion system C-terminal sorting" evidence="3">
    <location>
        <begin position="2118"/>
        <end position="2194"/>
    </location>
</feature>
<feature type="chain" id="PRO_5045518179" description="Secretion system C-terminal sorting domain-containing protein" evidence="2">
    <location>
        <begin position="21"/>
        <end position="2195"/>
    </location>
</feature>
<keyword evidence="1 2" id="KW-0732">Signal</keyword>
<sequence length="2195" mass="234193">MKKLLLKLFLLISIAGYSQNATIGALSNGARTVTFTNPTAIQIVKISESNSTVTTPAAGREANGKVEFTISGGTPSTSGSFYNLSLKKGGTEYLNPSNFTITPQPGNLYKVIVTGLDEGIYVASAKDSKECISSNNPSFTINKPLSIIVNDISNYLIPCYGGKGALTQNGASRGAPYGGTPSYTYYWLQKTSSTAFTQIKEGPSADNLNIGIYKLIVEDQYGNKGESKEINVTENPNLIVTPVVKNATCIGSATGTINLNISSSVTSIIWTGIEIGTAAITNNGKTLTGKAGAYTYTIKYGDNCTYTNIASIDEPTSALNASATFTQPTTANNNGRITIAASGGIIAGQSASYTYIWKKVGDATFQPGSVSQLTNLSNGTYNITVISSSGCEFNIPSVKLEALQISSNQITKIKCKGGTGSISVTATGGTIAVDYKYKWFKNNVEISPTTSTITGQSEGTYRVEIRDDNNVMVSENYPLTDPALLEIEENIALRQNVSCNGAGNGKIFITAKGGTGAYKYLWSNGSTAQNPENLIKGKYSVKVTDANECIAELKDIEITEPDPISIPTPTVTKVAIFGQSTGSISIGNIIGGNPGQYYYSWTSNIGFTSASKNISGLKAGIYYLTVSDSKSCTSQTLTVNITQSDLLQVDIKETNFIKCNGDSNGVLTAEVIGGIPPYKYKWSKNGTEISGLNTAVISGRDSGNYSVLVTDSANPAPGPYATAEKLNYTLAQPNQLIVSVLNKKNVLCYGASTGEIVINIAGGTAPYTQVWTRNGQLYSGPLDKLTAGIYNVTVTDKPDHGCTASLSQTVEITQPAAPLKIDSQLPINLTGFQTNNGSITVTVSGGTPTYTYEWTKDASVAVIGTTNKISNLSAGIYHLIVKDANGCSLPQTDYIISQPDKLEIVSLTRTPNTNILCNGNKLGEFTAVVTGGVKEYTFEWLNNTTGEKYTSTEVIGTTSTSSKASSLGAGNYIISVKDQNNNTLYGTNTFTITQPDILAFTYTKQDVSCYSGNNGTITLNITGGTKNTDVTKPYNIVSSGGVINSQTGVISGLTKGTYTVKVSDANGCQTLEQIIGITEPVNSVYIASSAITPTTGFGLSTGKVTVTVSGGTTGYTYQWKNSLGTLVGTNSPNLNNVPSDTYTLLVTDAQGCTTGNNYIVPQPTKPVLTETHLQAKCNGLFGSLNAITTGGASYNQNQADRSYTYKLRNKISGTVVSITGNTANFTNIADGNYALTATDIAGVDSNSIDVTFTQPTPIIVTLALSLNVSCYGGQDGLIAVNVTGGTPFIVNGTPEYTYIWKKKNTATNLYENFTPASLSALYEGIYAVEVRDANYNAGDTSHCVGFLNDIIITQPADFGFEIDKMTYQNPTAVNGNDGALHFEIKGGKTNYEYKLYKKDALGNETVLKTISNTSAKMVDFNNLIKDHYYVSVQDDTGCTKYTDFDFTDNPLTITISQTQNITCFESNNGILKAVVNGGFGIKTISWYRDNVLLPNEHNAELLNVKIGNYYAVVKDTKAIEVTTGPLTVTQPDMVTFSTVQEPVKCLGDNNGTITINAAGGNSSFRYRYFNNGTLVQDWTNFSNASSTIITGLADGEYNIQVQDTQQCASIDKLVKITSPTALAIDNIISVPATGKGLSNGSISITALGANGNYGYNWFKANGSTINQTTAKAINLAAGKYYIIITDAKGCNLTSPLIEVTEPPLLETSISIQNVVLCNGDKNGSLIPSTTGGLLKPGENYTYQWFEIGNTTILSTNTILSNIGKGSYYVIAKDSNGNLATSQTLLVTEPNVLNNVLSSDYVRCGDFDDWTIDAAPTGGTLPYTYAWNTGAKTASIQNVTPGYYSVTVTDNHGCNITKTITLTAPAHLDAAEVIKIPTCYEGSDATITVTTIAGTAPFKYLWNTGETSNILKNASAGEYSVEITDARGCIILRKYTIENPPKDVIDLGPDVTLCFDQTLTINATIDDDKATYFWTSDKGFTSNKAMITVSEPANYTVVVTNKLGCKATDTIKISSQQTAISAEFAVSSQVFKNEKFIIVDISNPAADTVEWVIPANATIISKNDDFAEISFSEAGEYDITINTTKGNCTAYQTKTVLVTEGEYEEENPDTQAKNFDLKIYPNPSSGNFTVDATLDKVMPANVKVYSLNNNVLIDSKADNGKSNYLFNFSLNGLPSGIYFVLFESQQGSKLRKIIIQ</sequence>
<dbReference type="Gene3D" id="2.60.40.740">
    <property type="match status" value="2"/>
</dbReference>
<feature type="signal peptide" evidence="2">
    <location>
        <begin position="1"/>
        <end position="20"/>
    </location>
</feature>
<protein>
    <recommendedName>
        <fullName evidence="3">Secretion system C-terminal sorting domain-containing protein</fullName>
    </recommendedName>
</protein>
<dbReference type="InterPro" id="IPR026444">
    <property type="entry name" value="Secre_tail"/>
</dbReference>
<evidence type="ECO:0000256" key="2">
    <source>
        <dbReference type="SAM" id="SignalP"/>
    </source>
</evidence>
<reference evidence="5" key="1">
    <citation type="journal article" date="2019" name="Int. J. Syst. Evol. Microbiol.">
        <title>The Global Catalogue of Microorganisms (GCM) 10K type strain sequencing project: providing services to taxonomists for standard genome sequencing and annotation.</title>
        <authorList>
            <consortium name="The Broad Institute Genomics Platform"/>
            <consortium name="The Broad Institute Genome Sequencing Center for Infectious Disease"/>
            <person name="Wu L."/>
            <person name="Ma J."/>
        </authorList>
    </citation>
    <scope>NUCLEOTIDE SEQUENCE [LARGE SCALE GENOMIC DNA]</scope>
    <source>
        <strain evidence="5">JCM 17337</strain>
    </source>
</reference>
<dbReference type="Pfam" id="PF18962">
    <property type="entry name" value="Por_Secre_tail"/>
    <property type="match status" value="1"/>
</dbReference>
<organism evidence="4 5">
    <name type="scientific">Flavobacterium ginsengiterrae</name>
    <dbReference type="NCBI Taxonomy" id="871695"/>
    <lineage>
        <taxon>Bacteria</taxon>
        <taxon>Pseudomonadati</taxon>
        <taxon>Bacteroidota</taxon>
        <taxon>Flavobacteriia</taxon>
        <taxon>Flavobacteriales</taxon>
        <taxon>Flavobacteriaceae</taxon>
        <taxon>Flavobacterium</taxon>
    </lineage>
</organism>
<dbReference type="EMBL" id="BAABDU010000004">
    <property type="protein sequence ID" value="GAA3769932.1"/>
    <property type="molecule type" value="Genomic_DNA"/>
</dbReference>
<dbReference type="NCBIfam" id="TIGR04183">
    <property type="entry name" value="Por_Secre_tail"/>
    <property type="match status" value="1"/>
</dbReference>
<keyword evidence="5" id="KW-1185">Reference proteome</keyword>
<dbReference type="InterPro" id="IPR025667">
    <property type="entry name" value="SprB_repeat"/>
</dbReference>
<evidence type="ECO:0000313" key="5">
    <source>
        <dbReference type="Proteomes" id="UP001500748"/>
    </source>
</evidence>
<evidence type="ECO:0000259" key="3">
    <source>
        <dbReference type="Pfam" id="PF18962"/>
    </source>
</evidence>
<dbReference type="RefSeq" id="WP_345144695.1">
    <property type="nucleotide sequence ID" value="NZ_BAABDU010000004.1"/>
</dbReference>
<dbReference type="InterPro" id="IPR013783">
    <property type="entry name" value="Ig-like_fold"/>
</dbReference>
<comment type="caution">
    <text evidence="4">The sequence shown here is derived from an EMBL/GenBank/DDBJ whole genome shotgun (WGS) entry which is preliminary data.</text>
</comment>
<dbReference type="Proteomes" id="UP001500748">
    <property type="component" value="Unassembled WGS sequence"/>
</dbReference>